<organism evidence="2 3">
    <name type="scientific">Candidatus Accumulibacter phosphatis</name>
    <dbReference type="NCBI Taxonomy" id="327160"/>
    <lineage>
        <taxon>Bacteria</taxon>
        <taxon>Pseudomonadati</taxon>
        <taxon>Pseudomonadota</taxon>
        <taxon>Betaproteobacteria</taxon>
        <taxon>Candidatus Accumulibacter</taxon>
    </lineage>
</organism>
<comment type="caution">
    <text evidence="2">The sequence shown here is derived from an EMBL/GenBank/DDBJ whole genome shotgun (WGS) entry which is preliminary data.</text>
</comment>
<feature type="compositionally biased region" description="Polar residues" evidence="1">
    <location>
        <begin position="1"/>
        <end position="14"/>
    </location>
</feature>
<accession>A0A080LXC5</accession>
<evidence type="ECO:0008006" key="4">
    <source>
        <dbReference type="Google" id="ProtNLM"/>
    </source>
</evidence>
<dbReference type="Proteomes" id="UP000020077">
    <property type="component" value="Unassembled WGS sequence"/>
</dbReference>
<gene>
    <name evidence="2" type="ORF">AW09_001374</name>
</gene>
<dbReference type="AlphaFoldDB" id="A0A080LXC5"/>
<sequence length="216" mass="24667">MDSNIPNFNSSASAMTHAATPRQNKPLDRIYDVFLSHRRENEALVTELNDYIENELHFEAYVDWKDSSSDHLDRKHVTPGTANYLRTIMRHSCSLIFVVGENADLMTAPDQKNLLPDEQPRDVPREPAALFQPWLWVFRQSQNTIGELRRQLHVTQRGRPTAAPVQGFPSLWSEWWRNWLPSPVTANAPAEALQFLGVAQGIQAPVTVTKGENKLW</sequence>
<dbReference type="EMBL" id="JDVG02000231">
    <property type="protein sequence ID" value="KFB73393.1"/>
    <property type="molecule type" value="Genomic_DNA"/>
</dbReference>
<evidence type="ECO:0000313" key="2">
    <source>
        <dbReference type="EMBL" id="KFB73393.1"/>
    </source>
</evidence>
<evidence type="ECO:0000256" key="1">
    <source>
        <dbReference type="SAM" id="MobiDB-lite"/>
    </source>
</evidence>
<evidence type="ECO:0000313" key="3">
    <source>
        <dbReference type="Proteomes" id="UP000020077"/>
    </source>
</evidence>
<feature type="region of interest" description="Disordered" evidence="1">
    <location>
        <begin position="1"/>
        <end position="21"/>
    </location>
</feature>
<name>A0A080LXC5_9PROT</name>
<protein>
    <recommendedName>
        <fullName evidence="4">TIR domain-containing protein</fullName>
    </recommendedName>
</protein>
<reference evidence="2 3" key="1">
    <citation type="submission" date="2014-02" db="EMBL/GenBank/DDBJ databases">
        <title>Expanding our view of genomic diversity in Candidatus Accumulibacter clades.</title>
        <authorList>
            <person name="Skennerton C.T."/>
            <person name="Barr J.J."/>
            <person name="Slater F.R."/>
            <person name="Bond P.L."/>
            <person name="Tyson G.W."/>
        </authorList>
    </citation>
    <scope>NUCLEOTIDE SEQUENCE [LARGE SCALE GENOMIC DNA]</scope>
    <source>
        <strain evidence="3">BA-91</strain>
    </source>
</reference>
<proteinExistence type="predicted"/>